<dbReference type="EMBL" id="CP002665">
    <property type="protein sequence ID" value="AEI11003.1"/>
    <property type="molecule type" value="Genomic_DNA"/>
</dbReference>
<name>F8A5Y8_CELGA</name>
<reference evidence="2" key="1">
    <citation type="submission" date="2011-04" db="EMBL/GenBank/DDBJ databases">
        <title>Complete sequence of Cellvibrio gilvus ATCC 13127.</title>
        <authorList>
            <person name="Lucas S."/>
            <person name="Han J."/>
            <person name="Lapidus A."/>
            <person name="Cheng J.-F."/>
            <person name="Goodwin L."/>
            <person name="Pitluck S."/>
            <person name="Peters L."/>
            <person name="Munk A."/>
            <person name="Detter J.C."/>
            <person name="Han C."/>
            <person name="Tapia R."/>
            <person name="Land M."/>
            <person name="Hauser L."/>
            <person name="Kyrpides N."/>
            <person name="Ivanova N."/>
            <person name="Ovchinnikova G."/>
            <person name="Pagani I."/>
            <person name="Mead D."/>
            <person name="Brumm P."/>
            <person name="Woyke T."/>
        </authorList>
    </citation>
    <scope>NUCLEOTIDE SEQUENCE [LARGE SCALE GENOMIC DNA]</scope>
    <source>
        <strain evidence="2">ATCC 13127 / NRRL B-14078</strain>
    </source>
</reference>
<dbReference type="AlphaFoldDB" id="F8A5Y8"/>
<gene>
    <name evidence="1" type="ordered locus">Celgi_0481</name>
</gene>
<proteinExistence type="predicted"/>
<evidence type="ECO:0000313" key="1">
    <source>
        <dbReference type="EMBL" id="AEI11003.1"/>
    </source>
</evidence>
<organism evidence="1 2">
    <name type="scientific">Cellulomonas gilvus (strain ATCC 13127 / NRRL B-14078)</name>
    <name type="common">Cellvibrio gilvus</name>
    <dbReference type="NCBI Taxonomy" id="593907"/>
    <lineage>
        <taxon>Bacteria</taxon>
        <taxon>Bacillati</taxon>
        <taxon>Actinomycetota</taxon>
        <taxon>Actinomycetes</taxon>
        <taxon>Micrococcales</taxon>
        <taxon>Cellulomonadaceae</taxon>
        <taxon>Cellulomonas</taxon>
    </lineage>
</organism>
<protein>
    <submittedName>
        <fullName evidence="1">Uncharacterized protein</fullName>
    </submittedName>
</protein>
<evidence type="ECO:0000313" key="2">
    <source>
        <dbReference type="Proteomes" id="UP000000485"/>
    </source>
</evidence>
<sequence precursor="true">MVLHGRTTSVARGTRARLRPATVAALATGAALGLGMAGVQAAAAYGDLPRTWFGRDDATGLSLELLDAPEGAHAVQGDQVAVPAALLDGLVPGDVRTFQVAVTNDAHGRQTVVSRIEWLAPVVGEPFAQEPLVEVVGLPGLLEPGARAAATVRVLAPEDWSQANAGRSGRLVVTFTGTQS</sequence>
<dbReference type="KEGG" id="cga:Celgi_0481"/>
<dbReference type="RefSeq" id="WP_013882528.1">
    <property type="nucleotide sequence ID" value="NC_015671.1"/>
</dbReference>
<dbReference type="OrthoDB" id="9930823at2"/>
<keyword evidence="2" id="KW-1185">Reference proteome</keyword>
<dbReference type="Proteomes" id="UP000000485">
    <property type="component" value="Chromosome"/>
</dbReference>
<dbReference type="HOGENOM" id="CLU_1493636_0_0_11"/>
<accession>F8A5Y8</accession>